<organism evidence="2">
    <name type="scientific">Eucampia antarctica</name>
    <dbReference type="NCBI Taxonomy" id="49252"/>
    <lineage>
        <taxon>Eukaryota</taxon>
        <taxon>Sar</taxon>
        <taxon>Stramenopiles</taxon>
        <taxon>Ochrophyta</taxon>
        <taxon>Bacillariophyta</taxon>
        <taxon>Mediophyceae</taxon>
        <taxon>Biddulphiophycidae</taxon>
        <taxon>Hemiaulales</taxon>
        <taxon>Hemiaulaceae</taxon>
        <taxon>Eucampia</taxon>
    </lineage>
</organism>
<accession>A0A7S2RQJ0</accession>
<feature type="region of interest" description="Disordered" evidence="1">
    <location>
        <begin position="68"/>
        <end position="115"/>
    </location>
</feature>
<feature type="compositionally biased region" description="Basic residues" evidence="1">
    <location>
        <begin position="77"/>
        <end position="111"/>
    </location>
</feature>
<evidence type="ECO:0000256" key="1">
    <source>
        <dbReference type="SAM" id="MobiDB-lite"/>
    </source>
</evidence>
<name>A0A7S2RQJ0_9STRA</name>
<sequence>MKVAHFEQGLKDLQANQWCIISIESRDNFSTHEQTFDRFYNEFSKNISKFKTLSSGFTRSFLIGAFDTQNGDEGRCRGRGRGRSGRGGRRKGRGRGRGHGGRVRGKYKPHSFSRPYSVDNANFTVEAKNYNQ</sequence>
<proteinExistence type="predicted"/>
<gene>
    <name evidence="2" type="ORF">EANT1437_LOCUS8783</name>
</gene>
<dbReference type="EMBL" id="HBHI01017094">
    <property type="protein sequence ID" value="CAD9677732.1"/>
    <property type="molecule type" value="Transcribed_RNA"/>
</dbReference>
<dbReference type="AlphaFoldDB" id="A0A7S2RQJ0"/>
<reference evidence="2" key="1">
    <citation type="submission" date="2021-01" db="EMBL/GenBank/DDBJ databases">
        <authorList>
            <person name="Corre E."/>
            <person name="Pelletier E."/>
            <person name="Niang G."/>
            <person name="Scheremetjew M."/>
            <person name="Finn R."/>
            <person name="Kale V."/>
            <person name="Holt S."/>
            <person name="Cochrane G."/>
            <person name="Meng A."/>
            <person name="Brown T."/>
            <person name="Cohen L."/>
        </authorList>
    </citation>
    <scope>NUCLEOTIDE SEQUENCE</scope>
    <source>
        <strain evidence="2">CCMP1452</strain>
    </source>
</reference>
<protein>
    <submittedName>
        <fullName evidence="2">Uncharacterized protein</fullName>
    </submittedName>
</protein>
<evidence type="ECO:0000313" key="2">
    <source>
        <dbReference type="EMBL" id="CAD9677732.1"/>
    </source>
</evidence>